<dbReference type="AlphaFoldDB" id="A0A8H3AA72"/>
<feature type="region of interest" description="Disordered" evidence="5">
    <location>
        <begin position="184"/>
        <end position="239"/>
    </location>
</feature>
<dbReference type="PIRSF" id="PIRSF011771">
    <property type="entry name" value="RMS1_SET"/>
    <property type="match status" value="1"/>
</dbReference>
<accession>A0A8H3AA72</accession>
<evidence type="ECO:0000313" key="8">
    <source>
        <dbReference type="EMBL" id="CAE6415561.1"/>
    </source>
</evidence>
<sequence>MASLGSTLLQWFKSHDGMVDEEHMRLGEIDGCGVGAIAMKDIPKGHVLFEIPRNILLSTRTCTLKSKLTSIEWEGLGKGWTPLILCMMWEAARGSDSIWDGYLDTMPTRFDTPMFWPISELEELRGTSIAEKIGREDAEKEYTELVIPLLKSRPDLFLPSHLDTYYNLGQFHIMGSRILSRSFQVEEDETDEENPDVSMESSKSMDVDRSREEDNIPTETQEVENGQEDGGDSDSEDGEKVEDVAMVPMADMLNARYGGENAKLFYEPRVLKMITTKAIATGDQIWNTYGDPPNSELLRRYGYVDTPRQGLDIVDILGSLIVECASSYLPLSSDQQKERVDWWLEMGGDDTFTLDTSTLLPPELLSFTQLLLLSDTEWEKKQEKEKPPKPKSDEVKKCVKDALVKRIGLYPTTLEEDEKQLASGQNTLNKRHALVVRIGEKKVLKAALASVSEPAPKKRKAESEGGTRKKGARQK</sequence>
<proteinExistence type="inferred from homology"/>
<feature type="compositionally biased region" description="Acidic residues" evidence="5">
    <location>
        <begin position="221"/>
        <end position="239"/>
    </location>
</feature>
<evidence type="ECO:0000259" key="7">
    <source>
        <dbReference type="Pfam" id="PF09273"/>
    </source>
</evidence>
<dbReference type="InterPro" id="IPR001214">
    <property type="entry name" value="SET_dom"/>
</dbReference>
<comment type="function">
    <text evidence="4">S-adenosyl-L-methionine-dependent protein-lysine N-methyltransferase that monomethylates 60S ribosomal protein L42.</text>
</comment>
<evidence type="ECO:0000256" key="4">
    <source>
        <dbReference type="PIRNR" id="PIRNR011771"/>
    </source>
</evidence>
<dbReference type="InterPro" id="IPR046341">
    <property type="entry name" value="SET_dom_sf"/>
</dbReference>
<dbReference type="InterPro" id="IPR011383">
    <property type="entry name" value="N-lys_methylase_SETD6"/>
</dbReference>
<keyword evidence="3 4" id="KW-0949">S-adenosyl-L-methionine</keyword>
<evidence type="ECO:0000256" key="5">
    <source>
        <dbReference type="SAM" id="MobiDB-lite"/>
    </source>
</evidence>
<name>A0A8H3AA72_9AGAM</name>
<gene>
    <name evidence="8" type="ORF">RDB_LOCUS5013</name>
</gene>
<evidence type="ECO:0000259" key="6">
    <source>
        <dbReference type="Pfam" id="PF00856"/>
    </source>
</evidence>
<keyword evidence="2 4" id="KW-0808">Transferase</keyword>
<evidence type="ECO:0000256" key="2">
    <source>
        <dbReference type="ARBA" id="ARBA00022679"/>
    </source>
</evidence>
<dbReference type="Proteomes" id="UP000663850">
    <property type="component" value="Unassembled WGS sequence"/>
</dbReference>
<feature type="domain" description="Rubisco LSMT substrate-binding" evidence="7">
    <location>
        <begin position="335"/>
        <end position="444"/>
    </location>
</feature>
<dbReference type="InterPro" id="IPR050600">
    <property type="entry name" value="SETD3_SETD6_MTase"/>
</dbReference>
<feature type="compositionally biased region" description="Acidic residues" evidence="5">
    <location>
        <begin position="185"/>
        <end position="195"/>
    </location>
</feature>
<dbReference type="GO" id="GO:0005634">
    <property type="term" value="C:nucleus"/>
    <property type="evidence" value="ECO:0007669"/>
    <property type="project" value="UniProtKB-SubCell"/>
</dbReference>
<comment type="caution">
    <text evidence="8">The sequence shown here is derived from an EMBL/GenBank/DDBJ whole genome shotgun (WGS) entry which is preliminary data.</text>
</comment>
<dbReference type="InterPro" id="IPR015353">
    <property type="entry name" value="Rubisco_LSMT_subst-bd"/>
</dbReference>
<evidence type="ECO:0000256" key="1">
    <source>
        <dbReference type="ARBA" id="ARBA00022603"/>
    </source>
</evidence>
<reference evidence="8" key="1">
    <citation type="submission" date="2021-01" db="EMBL/GenBank/DDBJ databases">
        <authorList>
            <person name="Kaushik A."/>
        </authorList>
    </citation>
    <scope>NUCLEOTIDE SEQUENCE</scope>
    <source>
        <strain evidence="8">Type strain: AG8-Rh-89/</strain>
    </source>
</reference>
<keyword evidence="1 4" id="KW-0489">Methyltransferase</keyword>
<dbReference type="GO" id="GO:0016279">
    <property type="term" value="F:protein-lysine N-methyltransferase activity"/>
    <property type="evidence" value="ECO:0007669"/>
    <property type="project" value="UniProtKB-UniRule"/>
</dbReference>
<dbReference type="SUPFAM" id="SSF82199">
    <property type="entry name" value="SET domain"/>
    <property type="match status" value="1"/>
</dbReference>
<evidence type="ECO:0000256" key="3">
    <source>
        <dbReference type="ARBA" id="ARBA00022691"/>
    </source>
</evidence>
<comment type="similarity">
    <text evidence="4">Belongs to the class V-like SAM-binding methyltransferase superfamily. Histone-lysine methyltransferase family. SETD6 subfamily.</text>
</comment>
<feature type="region of interest" description="Disordered" evidence="5">
    <location>
        <begin position="447"/>
        <end position="475"/>
    </location>
</feature>
<dbReference type="EMBL" id="CAJMWZ010000268">
    <property type="protein sequence ID" value="CAE6415561.1"/>
    <property type="molecule type" value="Genomic_DNA"/>
</dbReference>
<organism evidence="8 9">
    <name type="scientific">Rhizoctonia solani</name>
    <dbReference type="NCBI Taxonomy" id="456999"/>
    <lineage>
        <taxon>Eukaryota</taxon>
        <taxon>Fungi</taxon>
        <taxon>Dikarya</taxon>
        <taxon>Basidiomycota</taxon>
        <taxon>Agaricomycotina</taxon>
        <taxon>Agaricomycetes</taxon>
        <taxon>Cantharellales</taxon>
        <taxon>Ceratobasidiaceae</taxon>
        <taxon>Rhizoctonia</taxon>
    </lineage>
</organism>
<dbReference type="InterPro" id="IPR036464">
    <property type="entry name" value="Rubisco_LSMT_subst-bd_sf"/>
</dbReference>
<dbReference type="Gene3D" id="3.90.1410.10">
    <property type="entry name" value="set domain protein methyltransferase, domain 1"/>
    <property type="match status" value="1"/>
</dbReference>
<keyword evidence="4" id="KW-0539">Nucleus</keyword>
<protein>
    <recommendedName>
        <fullName evidence="4">Ribosomal lysine N-methyltransferase 4</fullName>
        <ecNumber evidence="4">2.1.1.-</ecNumber>
    </recommendedName>
</protein>
<dbReference type="Pfam" id="PF09273">
    <property type="entry name" value="Rubis-subs-bind"/>
    <property type="match status" value="1"/>
</dbReference>
<dbReference type="EC" id="2.1.1.-" evidence="4"/>
<evidence type="ECO:0000313" key="9">
    <source>
        <dbReference type="Proteomes" id="UP000663850"/>
    </source>
</evidence>
<dbReference type="Pfam" id="PF00856">
    <property type="entry name" value="SET"/>
    <property type="match status" value="1"/>
</dbReference>
<dbReference type="GO" id="GO:0032259">
    <property type="term" value="P:methylation"/>
    <property type="evidence" value="ECO:0007669"/>
    <property type="project" value="UniProtKB-KW"/>
</dbReference>
<dbReference type="Gene3D" id="3.90.1420.10">
    <property type="entry name" value="Rubisco LSMT, substrate-binding domain"/>
    <property type="match status" value="1"/>
</dbReference>
<dbReference type="PANTHER" id="PTHR13271:SF34">
    <property type="entry name" value="N-LYSINE METHYLTRANSFERASE SETD6"/>
    <property type="match status" value="1"/>
</dbReference>
<comment type="subcellular location">
    <subcellularLocation>
        <location evidence="4">Nucleus</location>
    </subcellularLocation>
</comment>
<feature type="domain" description="SET" evidence="6">
    <location>
        <begin position="33"/>
        <end position="290"/>
    </location>
</feature>
<dbReference type="PANTHER" id="PTHR13271">
    <property type="entry name" value="UNCHARACTERIZED PUTATIVE METHYLTRANSFERASE"/>
    <property type="match status" value="1"/>
</dbReference>
<feature type="compositionally biased region" description="Basic and acidic residues" evidence="5">
    <location>
        <begin position="203"/>
        <end position="214"/>
    </location>
</feature>
<dbReference type="SUPFAM" id="SSF81822">
    <property type="entry name" value="RuBisCo LSMT C-terminal, substrate-binding domain"/>
    <property type="match status" value="1"/>
</dbReference>